<gene>
    <name evidence="1" type="ORF">MGWOODY_Smn2648</name>
</gene>
<accession>A0A160THJ1</accession>
<evidence type="ECO:0000313" key="1">
    <source>
        <dbReference type="EMBL" id="CUS43518.1"/>
    </source>
</evidence>
<protein>
    <submittedName>
        <fullName evidence="1">Uncharacterized protein</fullName>
    </submittedName>
</protein>
<reference evidence="1" key="1">
    <citation type="submission" date="2015-10" db="EMBL/GenBank/DDBJ databases">
        <authorList>
            <person name="Gilbert D.G."/>
        </authorList>
    </citation>
    <scope>NUCLEOTIDE SEQUENCE</scope>
</reference>
<name>A0A160THJ1_9ZZZZ</name>
<dbReference type="EMBL" id="CZQE01000060">
    <property type="protein sequence ID" value="CUS43518.1"/>
    <property type="molecule type" value="Genomic_DNA"/>
</dbReference>
<dbReference type="AlphaFoldDB" id="A0A160THJ1"/>
<organism evidence="1">
    <name type="scientific">hydrothermal vent metagenome</name>
    <dbReference type="NCBI Taxonomy" id="652676"/>
    <lineage>
        <taxon>unclassified sequences</taxon>
        <taxon>metagenomes</taxon>
        <taxon>ecological metagenomes</taxon>
    </lineage>
</organism>
<sequence length="137" mass="14541">MTGRARDADGAVLFAPLLERAAQGDIDPSLLALAPELRHLAGLPLARWALLEPLAAMWRVPADDAGAEDGLIAEVAAWLAAAPIDRLETVRDPADDEIGALAHLLAFAPNARQRLGTRLAAAWPGKRDALCRHGFIS</sequence>
<proteinExistence type="predicted"/>